<dbReference type="AlphaFoldDB" id="U6K046"/>
<protein>
    <submittedName>
        <fullName evidence="3">Uncharacterized protein</fullName>
    </submittedName>
</protein>
<evidence type="ECO:0000256" key="2">
    <source>
        <dbReference type="SAM" id="SignalP"/>
    </source>
</evidence>
<reference evidence="3" key="1">
    <citation type="submission" date="2013-10" db="EMBL/GenBank/DDBJ databases">
        <title>Genomic analysis of the causative agents of coccidiosis in chickens.</title>
        <authorList>
            <person name="Reid A.J."/>
            <person name="Blake D."/>
            <person name="Billington K."/>
            <person name="Browne H."/>
            <person name="Dunn M."/>
            <person name="Hung S."/>
            <person name="Kawahara F."/>
            <person name="Miranda-Saavedra D."/>
            <person name="Mourier T."/>
            <person name="Nagra H."/>
            <person name="Otto T.D."/>
            <person name="Rawlings N."/>
            <person name="Sanchez A."/>
            <person name="Sanders M."/>
            <person name="Subramaniam C."/>
            <person name="Tay Y."/>
            <person name="Dear P."/>
            <person name="Doerig C."/>
            <person name="Gruber A."/>
            <person name="Parkinson J."/>
            <person name="Shirley M."/>
            <person name="Wan K.L."/>
            <person name="Berriman M."/>
            <person name="Tomley F."/>
            <person name="Pain A."/>
        </authorList>
    </citation>
    <scope>NUCLEOTIDE SEQUENCE [LARGE SCALE GENOMIC DNA]</scope>
    <source>
        <strain evidence="3">Houghton</strain>
    </source>
</reference>
<dbReference type="Proteomes" id="UP000030744">
    <property type="component" value="Unassembled WGS sequence"/>
</dbReference>
<accession>U6K046</accession>
<name>U6K046_9EIME</name>
<feature type="region of interest" description="Disordered" evidence="1">
    <location>
        <begin position="136"/>
        <end position="158"/>
    </location>
</feature>
<reference evidence="3" key="2">
    <citation type="submission" date="2013-10" db="EMBL/GenBank/DDBJ databases">
        <authorList>
            <person name="Aslett M."/>
        </authorList>
    </citation>
    <scope>NUCLEOTIDE SEQUENCE [LARGE SCALE GENOMIC DNA]</scope>
    <source>
        <strain evidence="3">Houghton</strain>
    </source>
</reference>
<feature type="region of interest" description="Disordered" evidence="1">
    <location>
        <begin position="62"/>
        <end position="82"/>
    </location>
</feature>
<dbReference type="RefSeq" id="XP_013351707.1">
    <property type="nucleotide sequence ID" value="XM_013496253.1"/>
</dbReference>
<dbReference type="VEuPathDB" id="ToxoDB:EMH_0047150"/>
<proteinExistence type="predicted"/>
<keyword evidence="4" id="KW-1185">Reference proteome</keyword>
<dbReference type="GeneID" id="25379406"/>
<evidence type="ECO:0000313" key="3">
    <source>
        <dbReference type="EMBL" id="CDJ29138.1"/>
    </source>
</evidence>
<evidence type="ECO:0000313" key="4">
    <source>
        <dbReference type="Proteomes" id="UP000030744"/>
    </source>
</evidence>
<feature type="compositionally biased region" description="Low complexity" evidence="1">
    <location>
        <begin position="65"/>
        <end position="81"/>
    </location>
</feature>
<evidence type="ECO:0000256" key="1">
    <source>
        <dbReference type="SAM" id="MobiDB-lite"/>
    </source>
</evidence>
<feature type="signal peptide" evidence="2">
    <location>
        <begin position="1"/>
        <end position="25"/>
    </location>
</feature>
<organism evidence="3 4">
    <name type="scientific">Eimeria mitis</name>
    <dbReference type="NCBI Taxonomy" id="44415"/>
    <lineage>
        <taxon>Eukaryota</taxon>
        <taxon>Sar</taxon>
        <taxon>Alveolata</taxon>
        <taxon>Apicomplexa</taxon>
        <taxon>Conoidasida</taxon>
        <taxon>Coccidia</taxon>
        <taxon>Eucoccidiorida</taxon>
        <taxon>Eimeriorina</taxon>
        <taxon>Eimeriidae</taxon>
        <taxon>Eimeria</taxon>
    </lineage>
</organism>
<feature type="chain" id="PRO_5004671064" evidence="2">
    <location>
        <begin position="26"/>
        <end position="158"/>
    </location>
</feature>
<gene>
    <name evidence="3" type="ORF">EMH_0047150</name>
</gene>
<keyword evidence="2" id="KW-0732">Signal</keyword>
<dbReference type="EMBL" id="HG681747">
    <property type="protein sequence ID" value="CDJ29138.1"/>
    <property type="molecule type" value="Genomic_DNA"/>
</dbReference>
<feature type="compositionally biased region" description="Basic and acidic residues" evidence="1">
    <location>
        <begin position="145"/>
        <end position="158"/>
    </location>
</feature>
<sequence length="158" mass="18154">MFLLHSRLPVLPLMLLLLMMTITSSYKTIARCKEVERIESPRSIPSQYHRDAELQHKSSLRKLLHQQQQQEQEQQHQQMQQKHPINGAMLRGELGYWVLNVSVPLSRHSLSRLSDGLLLSSLLSSVGNPFIINRQQQQQPTQQHVGKEHATQVHADGT</sequence>